<dbReference type="Proteomes" id="UP000749559">
    <property type="component" value="Unassembled WGS sequence"/>
</dbReference>
<evidence type="ECO:0000313" key="2">
    <source>
        <dbReference type="EMBL" id="CAH1795895.1"/>
    </source>
</evidence>
<feature type="coiled-coil region" evidence="1">
    <location>
        <begin position="55"/>
        <end position="110"/>
    </location>
</feature>
<gene>
    <name evidence="2" type="ORF">OFUS_LOCUS20364</name>
</gene>
<comment type="caution">
    <text evidence="2">The sequence shown here is derived from an EMBL/GenBank/DDBJ whole genome shotgun (WGS) entry which is preliminary data.</text>
</comment>
<evidence type="ECO:0000313" key="3">
    <source>
        <dbReference type="Proteomes" id="UP000749559"/>
    </source>
</evidence>
<dbReference type="AlphaFoldDB" id="A0A8S4PR37"/>
<dbReference type="EMBL" id="CAIIXF020000010">
    <property type="protein sequence ID" value="CAH1795895.1"/>
    <property type="molecule type" value="Genomic_DNA"/>
</dbReference>
<organism evidence="2 3">
    <name type="scientific">Owenia fusiformis</name>
    <name type="common">Polychaete worm</name>
    <dbReference type="NCBI Taxonomy" id="6347"/>
    <lineage>
        <taxon>Eukaryota</taxon>
        <taxon>Metazoa</taxon>
        <taxon>Spiralia</taxon>
        <taxon>Lophotrochozoa</taxon>
        <taxon>Annelida</taxon>
        <taxon>Polychaeta</taxon>
        <taxon>Sedentaria</taxon>
        <taxon>Canalipalpata</taxon>
        <taxon>Sabellida</taxon>
        <taxon>Oweniida</taxon>
        <taxon>Oweniidae</taxon>
        <taxon>Owenia</taxon>
    </lineage>
</organism>
<protein>
    <submittedName>
        <fullName evidence="2">Uncharacterized protein</fullName>
    </submittedName>
</protein>
<name>A0A8S4PR37_OWEFU</name>
<evidence type="ECO:0000256" key="1">
    <source>
        <dbReference type="SAM" id="Coils"/>
    </source>
</evidence>
<feature type="non-terminal residue" evidence="2">
    <location>
        <position position="1"/>
    </location>
</feature>
<keyword evidence="3" id="KW-1185">Reference proteome</keyword>
<proteinExistence type="predicted"/>
<sequence>RHHYDAVRHMMPSVDGRQAARELNLPAYASSSSQQPSTSHPVQCAVDENITVLQISKLKNDIEEIKEEVVLGKRKYDKMEVQANGLKQTNAKLRKKISRLTKEKMAAIETSE</sequence>
<accession>A0A8S4PR37</accession>
<keyword evidence="1" id="KW-0175">Coiled coil</keyword>
<reference evidence="2" key="1">
    <citation type="submission" date="2022-03" db="EMBL/GenBank/DDBJ databases">
        <authorList>
            <person name="Martin C."/>
        </authorList>
    </citation>
    <scope>NUCLEOTIDE SEQUENCE</scope>
</reference>